<keyword evidence="4" id="KW-0145">Chemotaxis</keyword>
<name>A0AAV7QV23_PLEWA</name>
<comment type="caution">
    <text evidence="14">The sequence shown here is derived from an EMBL/GenBank/DDBJ whole genome shotgun (WGS) entry which is preliminary data.</text>
</comment>
<dbReference type="AlphaFoldDB" id="A0AAV7QV23"/>
<keyword evidence="7 12" id="KW-0732">Signal</keyword>
<evidence type="ECO:0000256" key="11">
    <source>
        <dbReference type="ARBA" id="ARBA00065969"/>
    </source>
</evidence>
<evidence type="ECO:0000256" key="2">
    <source>
        <dbReference type="ARBA" id="ARBA00010665"/>
    </source>
</evidence>
<evidence type="ECO:0000256" key="5">
    <source>
        <dbReference type="ARBA" id="ARBA00022514"/>
    </source>
</evidence>
<dbReference type="GO" id="GO:0008083">
    <property type="term" value="F:growth factor activity"/>
    <property type="evidence" value="ECO:0007669"/>
    <property type="project" value="UniProtKB-KW"/>
</dbReference>
<evidence type="ECO:0000259" key="13">
    <source>
        <dbReference type="SMART" id="SM00199"/>
    </source>
</evidence>
<dbReference type="PRINTS" id="PR00436">
    <property type="entry name" value="INTERLEUKIN8"/>
</dbReference>
<dbReference type="GO" id="GO:0006955">
    <property type="term" value="P:immune response"/>
    <property type="evidence" value="ECO:0007669"/>
    <property type="project" value="InterPro"/>
</dbReference>
<evidence type="ECO:0000256" key="12">
    <source>
        <dbReference type="SAM" id="SignalP"/>
    </source>
</evidence>
<keyword evidence="8" id="KW-0339">Growth factor</keyword>
<dbReference type="InterPro" id="IPR001811">
    <property type="entry name" value="Chemokine_IL8-like_dom"/>
</dbReference>
<keyword evidence="5" id="KW-0202">Cytokine</keyword>
<dbReference type="SMART" id="SM00199">
    <property type="entry name" value="SCY"/>
    <property type="match status" value="1"/>
</dbReference>
<sequence length="93" mass="10529">MDARALALLSLLLAAVCLSEAKPVSLSYRCPCRSFESFVSRNNIKHLKILSTANCSLQIVAKLKNSSRQVCLDPKIKWIQEYLEKFLNKKAKM</sequence>
<feature type="chain" id="PRO_5043451297" description="Stromal cell-derived factor 1" evidence="12">
    <location>
        <begin position="22"/>
        <end position="93"/>
    </location>
</feature>
<evidence type="ECO:0000256" key="1">
    <source>
        <dbReference type="ARBA" id="ARBA00004613"/>
    </source>
</evidence>
<comment type="subcellular location">
    <subcellularLocation>
        <location evidence="1">Secreted</location>
    </subcellularLocation>
</comment>
<dbReference type="Gene3D" id="2.40.50.40">
    <property type="match status" value="1"/>
</dbReference>
<dbReference type="GO" id="GO:0005615">
    <property type="term" value="C:extracellular space"/>
    <property type="evidence" value="ECO:0007669"/>
    <property type="project" value="UniProtKB-KW"/>
</dbReference>
<keyword evidence="15" id="KW-1185">Reference proteome</keyword>
<dbReference type="Proteomes" id="UP001066276">
    <property type="component" value="Chromosome 6"/>
</dbReference>
<evidence type="ECO:0000256" key="10">
    <source>
        <dbReference type="ARBA" id="ARBA00033206"/>
    </source>
</evidence>
<evidence type="ECO:0000313" key="15">
    <source>
        <dbReference type="Proteomes" id="UP001066276"/>
    </source>
</evidence>
<evidence type="ECO:0000256" key="6">
    <source>
        <dbReference type="ARBA" id="ARBA00022525"/>
    </source>
</evidence>
<evidence type="ECO:0000256" key="8">
    <source>
        <dbReference type="ARBA" id="ARBA00023030"/>
    </source>
</evidence>
<evidence type="ECO:0000256" key="9">
    <source>
        <dbReference type="ARBA" id="ARBA00023157"/>
    </source>
</evidence>
<dbReference type="GO" id="GO:0006952">
    <property type="term" value="P:defense response"/>
    <property type="evidence" value="ECO:0007669"/>
    <property type="project" value="InterPro"/>
</dbReference>
<accession>A0AAV7QV23</accession>
<dbReference type="InterPro" id="IPR033899">
    <property type="entry name" value="CXC_Chemokine_domain"/>
</dbReference>
<organism evidence="14 15">
    <name type="scientific">Pleurodeles waltl</name>
    <name type="common">Iberian ribbed newt</name>
    <dbReference type="NCBI Taxonomy" id="8319"/>
    <lineage>
        <taxon>Eukaryota</taxon>
        <taxon>Metazoa</taxon>
        <taxon>Chordata</taxon>
        <taxon>Craniata</taxon>
        <taxon>Vertebrata</taxon>
        <taxon>Euteleostomi</taxon>
        <taxon>Amphibia</taxon>
        <taxon>Batrachia</taxon>
        <taxon>Caudata</taxon>
        <taxon>Salamandroidea</taxon>
        <taxon>Salamandridae</taxon>
        <taxon>Pleurodelinae</taxon>
        <taxon>Pleurodeles</taxon>
    </lineage>
</organism>
<protein>
    <recommendedName>
        <fullName evidence="3">Stromal cell-derived factor 1</fullName>
    </recommendedName>
    <alternativeName>
        <fullName evidence="10">C-X-C motif chemokine 12</fullName>
    </alternativeName>
</protein>
<gene>
    <name evidence="14" type="ORF">NDU88_010680</name>
</gene>
<evidence type="ECO:0000256" key="7">
    <source>
        <dbReference type="ARBA" id="ARBA00022729"/>
    </source>
</evidence>
<dbReference type="FunFam" id="2.40.50.40:FF:000010">
    <property type="entry name" value="Stromal cell-derived factor 1 precursor"/>
    <property type="match status" value="1"/>
</dbReference>
<evidence type="ECO:0000256" key="4">
    <source>
        <dbReference type="ARBA" id="ARBA00022500"/>
    </source>
</evidence>
<comment type="similarity">
    <text evidence="2">Belongs to the intercrine alpha (chemokine CxC) family.</text>
</comment>
<dbReference type="CDD" id="cd00273">
    <property type="entry name" value="Chemokine_CXC"/>
    <property type="match status" value="1"/>
</dbReference>
<feature type="signal peptide" evidence="12">
    <location>
        <begin position="1"/>
        <end position="21"/>
    </location>
</feature>
<dbReference type="PANTHER" id="PTHR12015">
    <property type="entry name" value="SMALL INDUCIBLE CYTOKINE A"/>
    <property type="match status" value="1"/>
</dbReference>
<dbReference type="GO" id="GO:0008009">
    <property type="term" value="F:chemokine activity"/>
    <property type="evidence" value="ECO:0007669"/>
    <property type="project" value="InterPro"/>
</dbReference>
<dbReference type="InterPro" id="IPR036048">
    <property type="entry name" value="Interleukin_8-like_sf"/>
</dbReference>
<dbReference type="PANTHER" id="PTHR12015:SF193">
    <property type="entry name" value="STROMAL CELL-DERIVED FACTOR 1"/>
    <property type="match status" value="1"/>
</dbReference>
<dbReference type="Pfam" id="PF00048">
    <property type="entry name" value="IL8"/>
    <property type="match status" value="1"/>
</dbReference>
<comment type="subunit">
    <text evidence="11">Monomer or homodimer; in equilibrium. Dimer formation is induced by non acidic pH and the presence of multivalent anions, and by binding to cxcr4 or heparin.</text>
</comment>
<dbReference type="EMBL" id="JANPWB010000010">
    <property type="protein sequence ID" value="KAJ1144381.1"/>
    <property type="molecule type" value="Genomic_DNA"/>
</dbReference>
<evidence type="ECO:0000313" key="14">
    <source>
        <dbReference type="EMBL" id="KAJ1144381.1"/>
    </source>
</evidence>
<dbReference type="SUPFAM" id="SSF54117">
    <property type="entry name" value="Interleukin 8-like chemokines"/>
    <property type="match status" value="1"/>
</dbReference>
<reference evidence="14" key="1">
    <citation type="journal article" date="2022" name="bioRxiv">
        <title>Sequencing and chromosome-scale assembly of the giantPleurodeles waltlgenome.</title>
        <authorList>
            <person name="Brown T."/>
            <person name="Elewa A."/>
            <person name="Iarovenko S."/>
            <person name="Subramanian E."/>
            <person name="Araus A.J."/>
            <person name="Petzold A."/>
            <person name="Susuki M."/>
            <person name="Suzuki K.-i.T."/>
            <person name="Hayashi T."/>
            <person name="Toyoda A."/>
            <person name="Oliveira C."/>
            <person name="Osipova E."/>
            <person name="Leigh N.D."/>
            <person name="Simon A."/>
            <person name="Yun M.H."/>
        </authorList>
    </citation>
    <scope>NUCLEOTIDE SEQUENCE</scope>
    <source>
        <strain evidence="14">20211129_DDA</strain>
        <tissue evidence="14">Liver</tissue>
    </source>
</reference>
<evidence type="ECO:0000256" key="3">
    <source>
        <dbReference type="ARBA" id="ARBA00016440"/>
    </source>
</evidence>
<keyword evidence="6" id="KW-0964">Secreted</keyword>
<proteinExistence type="inferred from homology"/>
<keyword evidence="9" id="KW-1015">Disulfide bond</keyword>
<dbReference type="InterPro" id="IPR039809">
    <property type="entry name" value="Chemokine_b/g/d"/>
</dbReference>
<feature type="domain" description="Chemokine interleukin-8-like" evidence="13">
    <location>
        <begin position="27"/>
        <end position="86"/>
    </location>
</feature>